<sequence>MSFSFEAPTTLGSALKEDSYEVAPFTKDENVTDIDMNN</sequence>
<proteinExistence type="predicted"/>
<dbReference type="InParanoid" id="A0A409W7D7"/>
<dbReference type="Proteomes" id="UP000284842">
    <property type="component" value="Unassembled WGS sequence"/>
</dbReference>
<dbReference type="AlphaFoldDB" id="A0A409W7D7"/>
<reference evidence="1 2" key="1">
    <citation type="journal article" date="2018" name="Evol. Lett.">
        <title>Horizontal gene cluster transfer increased hallucinogenic mushroom diversity.</title>
        <authorList>
            <person name="Reynolds H.T."/>
            <person name="Vijayakumar V."/>
            <person name="Gluck-Thaler E."/>
            <person name="Korotkin H.B."/>
            <person name="Matheny P.B."/>
            <person name="Slot J.C."/>
        </authorList>
    </citation>
    <scope>NUCLEOTIDE SEQUENCE [LARGE SCALE GENOMIC DNA]</scope>
    <source>
        <strain evidence="1 2">2629</strain>
    </source>
</reference>
<gene>
    <name evidence="1" type="ORF">CVT24_000839</name>
</gene>
<evidence type="ECO:0000313" key="2">
    <source>
        <dbReference type="Proteomes" id="UP000284842"/>
    </source>
</evidence>
<keyword evidence="2" id="KW-1185">Reference proteome</keyword>
<comment type="caution">
    <text evidence="1">The sequence shown here is derived from an EMBL/GenBank/DDBJ whole genome shotgun (WGS) entry which is preliminary data.</text>
</comment>
<name>A0A409W7D7_9AGAR</name>
<dbReference type="EMBL" id="NHTK01005756">
    <property type="protein sequence ID" value="PPQ74385.1"/>
    <property type="molecule type" value="Genomic_DNA"/>
</dbReference>
<organism evidence="1 2">
    <name type="scientific">Panaeolus cyanescens</name>
    <dbReference type="NCBI Taxonomy" id="181874"/>
    <lineage>
        <taxon>Eukaryota</taxon>
        <taxon>Fungi</taxon>
        <taxon>Dikarya</taxon>
        <taxon>Basidiomycota</taxon>
        <taxon>Agaricomycotina</taxon>
        <taxon>Agaricomycetes</taxon>
        <taxon>Agaricomycetidae</taxon>
        <taxon>Agaricales</taxon>
        <taxon>Agaricineae</taxon>
        <taxon>Galeropsidaceae</taxon>
        <taxon>Panaeolus</taxon>
    </lineage>
</organism>
<feature type="non-terminal residue" evidence="1">
    <location>
        <position position="38"/>
    </location>
</feature>
<accession>A0A409W7D7</accession>
<protein>
    <submittedName>
        <fullName evidence="1">Uncharacterized protein</fullName>
    </submittedName>
</protein>
<evidence type="ECO:0000313" key="1">
    <source>
        <dbReference type="EMBL" id="PPQ74385.1"/>
    </source>
</evidence>